<organism evidence="1 2">
    <name type="scientific">Rangifer tarandus platyrhynchus</name>
    <name type="common">Svalbard reindeer</name>
    <dbReference type="NCBI Taxonomy" id="3082113"/>
    <lineage>
        <taxon>Eukaryota</taxon>
        <taxon>Metazoa</taxon>
        <taxon>Chordata</taxon>
        <taxon>Craniata</taxon>
        <taxon>Vertebrata</taxon>
        <taxon>Euteleostomi</taxon>
        <taxon>Mammalia</taxon>
        <taxon>Eutheria</taxon>
        <taxon>Laurasiatheria</taxon>
        <taxon>Artiodactyla</taxon>
        <taxon>Ruminantia</taxon>
        <taxon>Pecora</taxon>
        <taxon>Cervidae</taxon>
        <taxon>Odocoileinae</taxon>
        <taxon>Rangifer</taxon>
    </lineage>
</organism>
<dbReference type="EMBL" id="OX596109">
    <property type="protein sequence ID" value="CAN0263970.1"/>
    <property type="molecule type" value="Genomic_DNA"/>
</dbReference>
<name>A0AC59Z671_RANTA</name>
<reference evidence="1" key="1">
    <citation type="submission" date="2023-05" db="EMBL/GenBank/DDBJ databases">
        <authorList>
            <consortium name="ELIXIR-Norway"/>
        </authorList>
    </citation>
    <scope>NUCLEOTIDE SEQUENCE</scope>
</reference>
<gene>
    <name evidence="1" type="ORF">MRATA1EN22A_LOCUS14550</name>
</gene>
<reference evidence="1" key="2">
    <citation type="submission" date="2025-03" db="EMBL/GenBank/DDBJ databases">
        <authorList>
            <consortium name="ELIXIR-Norway"/>
            <consortium name="Elixir Norway"/>
        </authorList>
    </citation>
    <scope>NUCLEOTIDE SEQUENCE</scope>
</reference>
<sequence length="171" mass="18774">MLPNPGSPRAATNRKAPGQRPAGRPGVGGVEAQARPLRPPIPRAARRGHLYSGQRGRPRRKPSLSRHVRFGQGRRRSSWFPPPEFRPWAAQARALRGTARWAGEPQPVCLGYCPGAEPGMFLTLQPDPSFSALLCPGPGRPGAPLPVHPARALQLRSFFLEEYLQTGDRER</sequence>
<protein>
    <submittedName>
        <fullName evidence="1">Uncharacterized protein</fullName>
    </submittedName>
</protein>
<accession>A0AC59Z671</accession>
<proteinExistence type="predicted"/>
<evidence type="ECO:0000313" key="2">
    <source>
        <dbReference type="Proteomes" id="UP001162501"/>
    </source>
</evidence>
<dbReference type="Proteomes" id="UP001162501">
    <property type="component" value="Chromosome 25"/>
</dbReference>
<evidence type="ECO:0000313" key="1">
    <source>
        <dbReference type="EMBL" id="CAN0263970.1"/>
    </source>
</evidence>